<dbReference type="SUPFAM" id="SSF103647">
    <property type="entry name" value="TSP type-3 repeat"/>
    <property type="match status" value="1"/>
</dbReference>
<dbReference type="Proteomes" id="UP000028027">
    <property type="component" value="Unassembled WGS sequence"/>
</dbReference>
<dbReference type="EMBL" id="JNVL01000114">
    <property type="protein sequence ID" value="KER05338.1"/>
    <property type="molecule type" value="Genomic_DNA"/>
</dbReference>
<name>A0A081S335_9ARCH</name>
<proteinExistence type="predicted"/>
<reference evidence="1 2" key="1">
    <citation type="submission" date="2014-06" db="EMBL/GenBank/DDBJ databases">
        <authorList>
            <person name="Ngugi D.K."/>
            <person name="Blom J."/>
            <person name="Alam I."/>
            <person name="Rashid M."/>
            <person name="Ba Alawi W."/>
            <person name="Zhang G."/>
            <person name="Hikmawan T."/>
            <person name="Guan Y."/>
            <person name="Antunes A."/>
            <person name="Siam R."/>
            <person name="Eldorry H."/>
            <person name="Bajic V."/>
            <person name="Stingl U."/>
        </authorList>
    </citation>
    <scope>NUCLEOTIDE SEQUENCE [LARGE SCALE GENOMIC DNA]</scope>
    <source>
        <strain evidence="1">SCGC AAA799-E16</strain>
    </source>
</reference>
<dbReference type="FunFam" id="4.10.1080.10:FF:000005">
    <property type="entry name" value="Thrombospondin type 3 repeat"/>
    <property type="match status" value="1"/>
</dbReference>
<comment type="caution">
    <text evidence="1">The sequence shown here is derived from an EMBL/GenBank/DDBJ whole genome shotgun (WGS) entry which is preliminary data.</text>
</comment>
<accession>A0A081S335</accession>
<dbReference type="Gene3D" id="4.10.1080.10">
    <property type="entry name" value="TSP type-3 repeat"/>
    <property type="match status" value="1"/>
</dbReference>
<dbReference type="InterPro" id="IPR028974">
    <property type="entry name" value="TSP_type-3_rpt"/>
</dbReference>
<evidence type="ECO:0000313" key="2">
    <source>
        <dbReference type="Proteomes" id="UP000028027"/>
    </source>
</evidence>
<dbReference type="PATRIC" id="fig|1502292.3.peg.1834"/>
<gene>
    <name evidence="1" type="ORF">AAA799E16_02023</name>
</gene>
<keyword evidence="2" id="KW-1185">Reference proteome</keyword>
<organism evidence="1 2">
    <name type="scientific">Marine Group I thaumarchaeote SCGC AAA799-E16</name>
    <dbReference type="NCBI Taxonomy" id="1502292"/>
    <lineage>
        <taxon>Archaea</taxon>
        <taxon>Nitrososphaerota</taxon>
        <taxon>Marine Group I</taxon>
    </lineage>
</organism>
<protein>
    <submittedName>
        <fullName evidence="1">ATPase protein</fullName>
    </submittedName>
</protein>
<evidence type="ECO:0000313" key="1">
    <source>
        <dbReference type="EMBL" id="KER05338.1"/>
    </source>
</evidence>
<sequence>MVVDNDEDGINDDVDLCPNLKESWNKYNDDDGCPDIAPEQSRYKHDADLDDIINEYDLCPLEPEDYDGDLDTDGCPDN</sequence>
<dbReference type="AlphaFoldDB" id="A0A081S335"/>
<dbReference type="GO" id="GO:0005509">
    <property type="term" value="F:calcium ion binding"/>
    <property type="evidence" value="ECO:0007669"/>
    <property type="project" value="InterPro"/>
</dbReference>